<dbReference type="EMBL" id="JAPFFK010000014">
    <property type="protein sequence ID" value="KAJ6718181.1"/>
    <property type="molecule type" value="Genomic_DNA"/>
</dbReference>
<evidence type="ECO:0000256" key="1">
    <source>
        <dbReference type="SAM" id="MobiDB-lite"/>
    </source>
</evidence>
<protein>
    <submittedName>
        <fullName evidence="2">Uncharacterized protein</fullName>
    </submittedName>
</protein>
<dbReference type="Proteomes" id="UP001151532">
    <property type="component" value="Chromosome 10"/>
</dbReference>
<name>A0A9Q0Z1T2_SALPP</name>
<proteinExistence type="predicted"/>
<feature type="region of interest" description="Disordered" evidence="1">
    <location>
        <begin position="1"/>
        <end position="36"/>
    </location>
</feature>
<reference evidence="2" key="2">
    <citation type="journal article" date="2023" name="Int. J. Mol. Sci.">
        <title>De Novo Assembly and Annotation of 11 Diverse Shrub Willow (Salix) Genomes Reveals Novel Gene Organization in Sex-Linked Regions.</title>
        <authorList>
            <person name="Hyden B."/>
            <person name="Feng K."/>
            <person name="Yates T.B."/>
            <person name="Jawdy S."/>
            <person name="Cereghino C."/>
            <person name="Smart L.B."/>
            <person name="Muchero W."/>
        </authorList>
    </citation>
    <scope>NUCLEOTIDE SEQUENCE</scope>
    <source>
        <tissue evidence="2">Shoot tip</tissue>
    </source>
</reference>
<feature type="compositionally biased region" description="Low complexity" evidence="1">
    <location>
        <begin position="15"/>
        <end position="36"/>
    </location>
</feature>
<evidence type="ECO:0000313" key="2">
    <source>
        <dbReference type="EMBL" id="KAJ6718181.1"/>
    </source>
</evidence>
<organism evidence="2 3">
    <name type="scientific">Salix purpurea</name>
    <name type="common">Purple osier willow</name>
    <dbReference type="NCBI Taxonomy" id="77065"/>
    <lineage>
        <taxon>Eukaryota</taxon>
        <taxon>Viridiplantae</taxon>
        <taxon>Streptophyta</taxon>
        <taxon>Embryophyta</taxon>
        <taxon>Tracheophyta</taxon>
        <taxon>Spermatophyta</taxon>
        <taxon>Magnoliopsida</taxon>
        <taxon>eudicotyledons</taxon>
        <taxon>Gunneridae</taxon>
        <taxon>Pentapetalae</taxon>
        <taxon>rosids</taxon>
        <taxon>fabids</taxon>
        <taxon>Malpighiales</taxon>
        <taxon>Salicaceae</taxon>
        <taxon>Saliceae</taxon>
        <taxon>Salix</taxon>
    </lineage>
</organism>
<keyword evidence="3" id="KW-1185">Reference proteome</keyword>
<accession>A0A9Q0Z1T2</accession>
<comment type="caution">
    <text evidence="2">The sequence shown here is derived from an EMBL/GenBank/DDBJ whole genome shotgun (WGS) entry which is preliminary data.</text>
</comment>
<reference evidence="2" key="1">
    <citation type="submission" date="2022-11" db="EMBL/GenBank/DDBJ databases">
        <authorList>
            <person name="Hyden B.L."/>
            <person name="Feng K."/>
            <person name="Yates T."/>
            <person name="Jawdy S."/>
            <person name="Smart L.B."/>
            <person name="Muchero W."/>
        </authorList>
    </citation>
    <scope>NUCLEOTIDE SEQUENCE</scope>
    <source>
        <tissue evidence="2">Shoot tip</tissue>
    </source>
</reference>
<sequence length="116" mass="11850">MHKESISRLCGYKLRSPGPRTSSSSSPGGTVTSSAVSRLDDGVEVAGLPCPTPCSGSSRRRLLTLLRCKSQTILPSDSLSAFFFSFLGGGGGSVSSESLSSVLITGHGGAGEGEVW</sequence>
<gene>
    <name evidence="2" type="ORF">OIU79_006161</name>
</gene>
<evidence type="ECO:0000313" key="3">
    <source>
        <dbReference type="Proteomes" id="UP001151532"/>
    </source>
</evidence>
<dbReference type="AlphaFoldDB" id="A0A9Q0Z1T2"/>